<proteinExistence type="predicted"/>
<dbReference type="Proteomes" id="UP001321542">
    <property type="component" value="Chromosome"/>
</dbReference>
<dbReference type="EMBL" id="AP018448">
    <property type="protein sequence ID" value="BBC37044.1"/>
    <property type="molecule type" value="Genomic_DNA"/>
</dbReference>
<gene>
    <name evidence="1" type="ORF">SGFS_083380</name>
</gene>
<name>A0ABN5VUE1_9ACTN</name>
<accession>A0ABN5VUE1</accession>
<reference evidence="1 2" key="2">
    <citation type="journal article" date="2023" name="ChemBioChem">
        <title>Acyltransferase Domain Exchange between Two Independent Type I Polyketide Synthases in the Same Producer Strain of Macrolide Antibiotics.</title>
        <authorList>
            <person name="Kudo F."/>
            <person name="Kishikawa K."/>
            <person name="Tsuboi K."/>
            <person name="Kido T."/>
            <person name="Usui T."/>
            <person name="Hashimoto J."/>
            <person name="Shin-Ya K."/>
            <person name="Miyanaga A."/>
            <person name="Eguchi T."/>
        </authorList>
    </citation>
    <scope>NUCLEOTIDE SEQUENCE [LARGE SCALE GENOMIC DNA]</scope>
    <source>
        <strain evidence="1 2">A-8890</strain>
    </source>
</reference>
<protein>
    <submittedName>
        <fullName evidence="1">Uncharacterized protein</fullName>
    </submittedName>
</protein>
<evidence type="ECO:0000313" key="1">
    <source>
        <dbReference type="EMBL" id="BBC37044.1"/>
    </source>
</evidence>
<evidence type="ECO:0000313" key="2">
    <source>
        <dbReference type="Proteomes" id="UP001321542"/>
    </source>
</evidence>
<reference evidence="1 2" key="1">
    <citation type="journal article" date="2010" name="ChemBioChem">
        <title>Cloning and characterization of the biosynthetic gene cluster of 16-membered macrolide antibiotic FD-891: involvement of a dual functional cytochrome P450 monooxygenase catalyzing epoxidation and hydroxylation.</title>
        <authorList>
            <person name="Kudo F."/>
            <person name="Motegi A."/>
            <person name="Mizoue K."/>
            <person name="Eguchi T."/>
        </authorList>
    </citation>
    <scope>NUCLEOTIDE SEQUENCE [LARGE SCALE GENOMIC DNA]</scope>
    <source>
        <strain evidence="1 2">A-8890</strain>
    </source>
</reference>
<organism evidence="1 2">
    <name type="scientific">Streptomyces graminofaciens</name>
    <dbReference type="NCBI Taxonomy" id="68212"/>
    <lineage>
        <taxon>Bacteria</taxon>
        <taxon>Bacillati</taxon>
        <taxon>Actinomycetota</taxon>
        <taxon>Actinomycetes</taxon>
        <taxon>Kitasatosporales</taxon>
        <taxon>Streptomycetaceae</taxon>
        <taxon>Streptomyces</taxon>
    </lineage>
</organism>
<keyword evidence="2" id="KW-1185">Reference proteome</keyword>
<sequence>MGMPQTPEEITAAIQAGMTGRIYEEQQAQQSQDVTVVDGDFHGVSGGTHHGDLHFNF</sequence>
<dbReference type="RefSeq" id="WP_286257317.1">
    <property type="nucleotide sequence ID" value="NZ_AP018448.1"/>
</dbReference>